<sequence>MKIQIPELSLVVLVGSSSSGKSTFARTHFRPTEVLSSDRFRGLIADDENDQSVSEQAFEVLHMVAAKRLALGRLVVIDATNVQSKARRPLLELAARHHVLAVAIVFDLPEPLLIERHQRRTDRPFGEAVVRLHYQQLKRALPSLQREGFHRIFILYSEAEVAAAAVVRQLI</sequence>
<reference evidence="1 2" key="1">
    <citation type="journal article" date="2013" name="PLoS ONE">
        <title>Cultivation and Complete Genome Sequencing of Gloeobacter kilaueensis sp. nov., from a Lava Cave in Kilauea Caldera, Hawai'i.</title>
        <authorList>
            <person name="Saw J.H."/>
            <person name="Schatz M."/>
            <person name="Brown M.V."/>
            <person name="Kunkel D.D."/>
            <person name="Foster J.S."/>
            <person name="Shick H."/>
            <person name="Christensen S."/>
            <person name="Hou S."/>
            <person name="Wan X."/>
            <person name="Donachie S.P."/>
        </authorList>
    </citation>
    <scope>NUCLEOTIDE SEQUENCE [LARGE SCALE GENOMIC DNA]</scope>
    <source>
        <strain evidence="2">JS</strain>
    </source>
</reference>
<dbReference type="Gene3D" id="3.40.50.300">
    <property type="entry name" value="P-loop containing nucleotide triphosphate hydrolases"/>
    <property type="match status" value="1"/>
</dbReference>
<dbReference type="PATRIC" id="fig|1183438.3.peg.4136"/>
<dbReference type="Pfam" id="PF13671">
    <property type="entry name" value="AAA_33"/>
    <property type="match status" value="1"/>
</dbReference>
<name>U5QNK6_GLOK1</name>
<dbReference type="PIRSF" id="PIRSF037081">
    <property type="entry name" value="P-loop_All4644_prd"/>
    <property type="match status" value="1"/>
</dbReference>
<dbReference type="eggNOG" id="COG4639">
    <property type="taxonomic scope" value="Bacteria"/>
</dbReference>
<dbReference type="InterPro" id="IPR027417">
    <property type="entry name" value="P-loop_NTPase"/>
</dbReference>
<gene>
    <name evidence="1" type="ORF">GKIL_4207</name>
</gene>
<dbReference type="SUPFAM" id="SSF52540">
    <property type="entry name" value="P-loop containing nucleoside triphosphate hydrolases"/>
    <property type="match status" value="1"/>
</dbReference>
<accession>U5QNK6</accession>
<dbReference type="KEGG" id="glj:GKIL_4207"/>
<evidence type="ECO:0000313" key="1">
    <source>
        <dbReference type="EMBL" id="AGY60453.1"/>
    </source>
</evidence>
<dbReference type="HOGENOM" id="CLU_119902_1_0_3"/>
<dbReference type="STRING" id="1183438.GKIL_4207"/>
<protein>
    <submittedName>
        <fullName evidence="1">Metallophosphoesterase</fullName>
    </submittedName>
</protein>
<dbReference type="OrthoDB" id="384253at2"/>
<keyword evidence="2" id="KW-1185">Reference proteome</keyword>
<organism evidence="1 2">
    <name type="scientific">Gloeobacter kilaueensis (strain ATCC BAA-2537 / CCAP 1431/1 / ULC 316 / JS1)</name>
    <dbReference type="NCBI Taxonomy" id="1183438"/>
    <lineage>
        <taxon>Bacteria</taxon>
        <taxon>Bacillati</taxon>
        <taxon>Cyanobacteriota</taxon>
        <taxon>Cyanophyceae</taxon>
        <taxon>Gloeobacterales</taxon>
        <taxon>Gloeobacteraceae</taxon>
        <taxon>Gloeobacter</taxon>
    </lineage>
</organism>
<dbReference type="InterPro" id="IPR017101">
    <property type="entry name" value="P-loop_ATP/GTP-bd_All4644_prd"/>
</dbReference>
<proteinExistence type="predicted"/>
<dbReference type="PANTHER" id="PTHR12435">
    <property type="match status" value="1"/>
</dbReference>
<dbReference type="AlphaFoldDB" id="U5QNK6"/>
<evidence type="ECO:0000313" key="2">
    <source>
        <dbReference type="Proteomes" id="UP000017396"/>
    </source>
</evidence>
<dbReference type="Proteomes" id="UP000017396">
    <property type="component" value="Chromosome"/>
</dbReference>
<dbReference type="EMBL" id="CP003587">
    <property type="protein sequence ID" value="AGY60453.1"/>
    <property type="molecule type" value="Genomic_DNA"/>
</dbReference>